<evidence type="ECO:0000313" key="1">
    <source>
        <dbReference type="EMBL" id="AIC83386.1"/>
    </source>
</evidence>
<geneLocation type="mitochondrion" evidence="1"/>
<reference evidence="1" key="1">
    <citation type="journal article" date="2014" name="Mitochondrion">
        <title>Comparative analysis of 11 Brassicales mitochondrial genomes and the mitochondrial transcriptome of Brassica oleracea.</title>
        <authorList>
            <person name="Grewe F."/>
            <person name="Edger P.P."/>
            <person name="Keren I."/>
            <person name="Sultan L."/>
            <person name="Pires J.C."/>
            <person name="Ostersetzer-Biran O."/>
            <person name="Mower J.P."/>
        </authorList>
    </citation>
    <scope>NUCLEOTIDE SEQUENCE</scope>
</reference>
<dbReference type="GeneID" id="19736991"/>
<sequence length="109" mass="11907">MARQRPLLSRLRMDSFLQCIPPGRLGYLFCKIRSFKLKPTSISSVGRQESSLSIHSSFWGIPALVECLVGESVSSATLYAPGSGQSCWMGGSVERCRSVSSGPEHVFHS</sequence>
<accession>A0A068BE95</accession>
<dbReference type="AlphaFoldDB" id="A0A068BE95"/>
<gene>
    <name evidence="1" type="primary">orf109b</name>
</gene>
<organism evidence="1">
    <name type="scientific">Batis maritima</name>
    <name type="common">Maritime saltwort</name>
    <dbReference type="NCBI Taxonomy" id="4436"/>
    <lineage>
        <taxon>Eukaryota</taxon>
        <taxon>Viridiplantae</taxon>
        <taxon>Streptophyta</taxon>
        <taxon>Embryophyta</taxon>
        <taxon>Tracheophyta</taxon>
        <taxon>Spermatophyta</taxon>
        <taxon>Magnoliopsida</taxon>
        <taxon>eudicotyledons</taxon>
        <taxon>Gunneridae</taxon>
        <taxon>Pentapetalae</taxon>
        <taxon>rosids</taxon>
        <taxon>malvids</taxon>
        <taxon>Brassicales</taxon>
        <taxon>Bataceae</taxon>
        <taxon>Batis</taxon>
    </lineage>
</organism>
<proteinExistence type="predicted"/>
<dbReference type="RefSeq" id="YP_009045783.1">
    <property type="nucleotide sequence ID" value="NC_024429.1"/>
</dbReference>
<protein>
    <submittedName>
        <fullName evidence="1">Orf109b</fullName>
    </submittedName>
</protein>
<dbReference type="EMBL" id="KJ820684">
    <property type="protein sequence ID" value="AIC83386.1"/>
    <property type="molecule type" value="Genomic_DNA"/>
</dbReference>
<name>A0A068BE95_BATMA</name>
<keyword evidence="1" id="KW-0496">Mitochondrion</keyword>